<organism evidence="7 8">
    <name type="scientific">Gulosibacter faecalis</name>
    <dbReference type="NCBI Taxonomy" id="272240"/>
    <lineage>
        <taxon>Bacteria</taxon>
        <taxon>Bacillati</taxon>
        <taxon>Actinomycetota</taxon>
        <taxon>Actinomycetes</taxon>
        <taxon>Micrococcales</taxon>
        <taxon>Microbacteriaceae</taxon>
        <taxon>Gulosibacter</taxon>
    </lineage>
</organism>
<comment type="caution">
    <text evidence="7">The sequence shown here is derived from an EMBL/GenBank/DDBJ whole genome shotgun (WGS) entry which is preliminary data.</text>
</comment>
<evidence type="ECO:0000256" key="3">
    <source>
        <dbReference type="ARBA" id="ARBA00022741"/>
    </source>
</evidence>
<gene>
    <name evidence="7" type="ORF">ACFSW7_01045</name>
</gene>
<dbReference type="InterPro" id="IPR003593">
    <property type="entry name" value="AAA+_ATPase"/>
</dbReference>
<dbReference type="SUPFAM" id="SSF52540">
    <property type="entry name" value="P-loop containing nucleoside triphosphate hydrolases"/>
    <property type="match status" value="1"/>
</dbReference>
<dbReference type="InterPro" id="IPR027417">
    <property type="entry name" value="P-loop_NTPase"/>
</dbReference>
<evidence type="ECO:0000256" key="2">
    <source>
        <dbReference type="ARBA" id="ARBA00022448"/>
    </source>
</evidence>
<dbReference type="PROSITE" id="PS00211">
    <property type="entry name" value="ABC_TRANSPORTER_1"/>
    <property type="match status" value="1"/>
</dbReference>
<protein>
    <submittedName>
        <fullName evidence="7">ABC transporter ATP-binding protein</fullName>
    </submittedName>
</protein>
<keyword evidence="3" id="KW-0547">Nucleotide-binding</keyword>
<dbReference type="EMBL" id="JBHUNE010000001">
    <property type="protein sequence ID" value="MFD2756963.1"/>
    <property type="molecule type" value="Genomic_DNA"/>
</dbReference>
<dbReference type="InterPro" id="IPR003439">
    <property type="entry name" value="ABC_transporter-like_ATP-bd"/>
</dbReference>
<dbReference type="PANTHER" id="PTHR42711:SF17">
    <property type="entry name" value="ABC TRANSPORTER ATP-BINDING PROTEIN"/>
    <property type="match status" value="1"/>
</dbReference>
<name>A0ABW5UU31_9MICO</name>
<dbReference type="PROSITE" id="PS50893">
    <property type="entry name" value="ABC_TRANSPORTER_2"/>
    <property type="match status" value="1"/>
</dbReference>
<comment type="subcellular location">
    <subcellularLocation>
        <location evidence="1">Cell membrane</location>
        <topology evidence="1">Peripheral membrane protein</topology>
    </subcellularLocation>
</comment>
<evidence type="ECO:0000259" key="6">
    <source>
        <dbReference type="PROSITE" id="PS50893"/>
    </source>
</evidence>
<keyword evidence="8" id="KW-1185">Reference proteome</keyword>
<feature type="domain" description="ABC transporter" evidence="6">
    <location>
        <begin position="11"/>
        <end position="238"/>
    </location>
</feature>
<keyword evidence="5" id="KW-0046">Antibiotic resistance</keyword>
<evidence type="ECO:0000313" key="8">
    <source>
        <dbReference type="Proteomes" id="UP001597492"/>
    </source>
</evidence>
<proteinExistence type="predicted"/>
<evidence type="ECO:0000256" key="5">
    <source>
        <dbReference type="ARBA" id="ARBA00023251"/>
    </source>
</evidence>
<evidence type="ECO:0000256" key="1">
    <source>
        <dbReference type="ARBA" id="ARBA00004202"/>
    </source>
</evidence>
<dbReference type="PANTHER" id="PTHR42711">
    <property type="entry name" value="ABC TRANSPORTER ATP-BINDING PROTEIN"/>
    <property type="match status" value="1"/>
</dbReference>
<keyword evidence="2" id="KW-0813">Transport</keyword>
<dbReference type="GO" id="GO:0005524">
    <property type="term" value="F:ATP binding"/>
    <property type="evidence" value="ECO:0007669"/>
    <property type="project" value="UniProtKB-KW"/>
</dbReference>
<dbReference type="Gene3D" id="3.40.50.300">
    <property type="entry name" value="P-loop containing nucleotide triphosphate hydrolases"/>
    <property type="match status" value="1"/>
</dbReference>
<dbReference type="Pfam" id="PF00005">
    <property type="entry name" value="ABC_tran"/>
    <property type="match status" value="1"/>
</dbReference>
<dbReference type="RefSeq" id="WP_019618937.1">
    <property type="nucleotide sequence ID" value="NZ_JBHUNE010000001.1"/>
</dbReference>
<dbReference type="CDD" id="cd03230">
    <property type="entry name" value="ABC_DR_subfamily_A"/>
    <property type="match status" value="1"/>
</dbReference>
<accession>A0ABW5UU31</accession>
<dbReference type="InterPro" id="IPR050763">
    <property type="entry name" value="ABC_transporter_ATP-binding"/>
</dbReference>
<dbReference type="InterPro" id="IPR017871">
    <property type="entry name" value="ABC_transporter-like_CS"/>
</dbReference>
<reference evidence="8" key="1">
    <citation type="journal article" date="2019" name="Int. J. Syst. Evol. Microbiol.">
        <title>The Global Catalogue of Microorganisms (GCM) 10K type strain sequencing project: providing services to taxonomists for standard genome sequencing and annotation.</title>
        <authorList>
            <consortium name="The Broad Institute Genomics Platform"/>
            <consortium name="The Broad Institute Genome Sequencing Center for Infectious Disease"/>
            <person name="Wu L."/>
            <person name="Ma J."/>
        </authorList>
    </citation>
    <scope>NUCLEOTIDE SEQUENCE [LARGE SCALE GENOMIC DNA]</scope>
    <source>
        <strain evidence="8">TISTR 1514</strain>
    </source>
</reference>
<sequence>MSQRSPAEPALELSNVTKSFRSGGDTVRAVRGIDLTIGRGEIVALLGANGAGKTTTLDMVLGLTAPTTGTVRILGGSAEDAVSEGRISAVLQTGGLLHDLRVGETVELIARTYRHHLDPAEVLRRTGLERLAKRRVSKCSGGEQQRLRFALSLLSEPELLILDEPTAGMDVTARREFWAAMRGEASAGRTIIFATHYLQEADEFAQRIVMMAGGEIVADGSVAEVRAIAGRKHVSARWPGASDADLAAVPASDRATRTDERVTFESSDADATARHLLTATDASDLEIVAASLDDAFANLADEANAAATTAAASERRAAAHATASVTEPRTR</sequence>
<evidence type="ECO:0000256" key="4">
    <source>
        <dbReference type="ARBA" id="ARBA00022840"/>
    </source>
</evidence>
<evidence type="ECO:0000313" key="7">
    <source>
        <dbReference type="EMBL" id="MFD2756963.1"/>
    </source>
</evidence>
<dbReference type="SMART" id="SM00382">
    <property type="entry name" value="AAA"/>
    <property type="match status" value="1"/>
</dbReference>
<dbReference type="Proteomes" id="UP001597492">
    <property type="component" value="Unassembled WGS sequence"/>
</dbReference>
<keyword evidence="4 7" id="KW-0067">ATP-binding</keyword>